<dbReference type="Proteomes" id="UP001153331">
    <property type="component" value="Unassembled WGS sequence"/>
</dbReference>
<organism evidence="1 2">
    <name type="scientific">Boeremia exigua</name>
    <dbReference type="NCBI Taxonomy" id="749465"/>
    <lineage>
        <taxon>Eukaryota</taxon>
        <taxon>Fungi</taxon>
        <taxon>Dikarya</taxon>
        <taxon>Ascomycota</taxon>
        <taxon>Pezizomycotina</taxon>
        <taxon>Dothideomycetes</taxon>
        <taxon>Pleosporomycetidae</taxon>
        <taxon>Pleosporales</taxon>
        <taxon>Pleosporineae</taxon>
        <taxon>Didymellaceae</taxon>
        <taxon>Boeremia</taxon>
    </lineage>
</organism>
<protein>
    <submittedName>
        <fullName evidence="1">Uncharacterized protein</fullName>
    </submittedName>
</protein>
<evidence type="ECO:0000313" key="2">
    <source>
        <dbReference type="Proteomes" id="UP001153331"/>
    </source>
</evidence>
<accession>A0ACC2HVX7</accession>
<dbReference type="EMBL" id="JAPHNI010000992">
    <property type="protein sequence ID" value="KAJ8107155.1"/>
    <property type="molecule type" value="Genomic_DNA"/>
</dbReference>
<evidence type="ECO:0000313" key="1">
    <source>
        <dbReference type="EMBL" id="KAJ8107155.1"/>
    </source>
</evidence>
<reference evidence="1" key="1">
    <citation type="submission" date="2022-11" db="EMBL/GenBank/DDBJ databases">
        <title>Genome Sequence of Boeremia exigua.</title>
        <authorList>
            <person name="Buettner E."/>
        </authorList>
    </citation>
    <scope>NUCLEOTIDE SEQUENCE</scope>
    <source>
        <strain evidence="1">CU02</strain>
    </source>
</reference>
<gene>
    <name evidence="1" type="ORF">OPT61_g9059</name>
</gene>
<keyword evidence="2" id="KW-1185">Reference proteome</keyword>
<sequence length="414" mass="45959">MVPAKYDATGSGWPAPFCGPQAWPLVGECTWPSLRTSPHRRAAFFFVPLSVGALRCATSRPSAGYTSRQQRAQEQRGDICCFVDTANFNKPVQSDNPTSTPNPVTKGGLQHVLDLLRSSASRHVTSVPSHARSVKTAGDLKNDLAVASCKRIFAASTDINKLQTITLNVCPPAPTHKMAGRFPVLSTSNLPPASTSEQSATASPARGSAMLNSIFKSVRVPEFRFRWMFWAEKGQQSGPKDKTTQPEEYASRPKPLGEQIISIKEFYQHFNNIPVESLKLRDSIHLFHLGVKPVWEDPRNAKGGAWYFKVTKDVAPQFWHELCLLAVGDVLQGAVETKRASFNDDICGLSYSVRWNAVQIAVWNRDADNEAGRDKLLQVILEKLSPELQPKKEDSYWYKAHNEHKGFITQEAQA</sequence>
<comment type="caution">
    <text evidence="1">The sequence shown here is derived from an EMBL/GenBank/DDBJ whole genome shotgun (WGS) entry which is preliminary data.</text>
</comment>
<name>A0ACC2HVX7_9PLEO</name>
<proteinExistence type="predicted"/>